<feature type="region of interest" description="Disordered" evidence="2">
    <location>
        <begin position="1"/>
        <end position="29"/>
    </location>
</feature>
<feature type="compositionally biased region" description="Basic and acidic residues" evidence="2">
    <location>
        <begin position="1"/>
        <end position="14"/>
    </location>
</feature>
<dbReference type="SUPFAM" id="SSF57959">
    <property type="entry name" value="Leucine zipper domain"/>
    <property type="match status" value="1"/>
</dbReference>
<evidence type="ECO:0008006" key="5">
    <source>
        <dbReference type="Google" id="ProtNLM"/>
    </source>
</evidence>
<dbReference type="InterPro" id="IPR021833">
    <property type="entry name" value="DUF3425"/>
</dbReference>
<feature type="coiled-coil region" evidence="1">
    <location>
        <begin position="56"/>
        <end position="83"/>
    </location>
</feature>
<keyword evidence="1" id="KW-0175">Coiled coil</keyword>
<protein>
    <recommendedName>
        <fullName evidence="5">BZIP domain-containing protein</fullName>
    </recommendedName>
</protein>
<evidence type="ECO:0000313" key="3">
    <source>
        <dbReference type="EMBL" id="ETS84331.1"/>
    </source>
</evidence>
<dbReference type="OMA" id="VIMDEFI"/>
<dbReference type="GeneID" id="19267369"/>
<dbReference type="STRING" id="1229662.W3XGK5"/>
<dbReference type="Gene3D" id="1.20.5.170">
    <property type="match status" value="1"/>
</dbReference>
<feature type="compositionally biased region" description="Polar residues" evidence="2">
    <location>
        <begin position="20"/>
        <end position="29"/>
    </location>
</feature>
<sequence>MRKHQDTSAGDAEKKRRQNRIAQQSSRSRQNAYVRNLEALVEAVKVKCNEDDASKYSKLLKAHLQLIEEKRELEDAFLRLRQRLLSIGNMSVTAADSGPTDSTPTAQSPHSINEAATAGLLPQRMGPLHADTGVGQANEPELTHPTIAHHHTPASAQNGLFVPEIHWSADTGDTVPDQSIDLQAMTPTPGLVTMQARIPRPIFETYTSNTGTISNAAIFAQQVYFAASKVLTGASTNSLILPIGYKQSPHPPGDLVNEIASSAVEVIGSLAGLNTYIYGVRFANCMEQVLRWRLTNDQEVRMAISEPFRPTTLQRKTPTHPVVIDFINWPSIRDQMILMSNKIDLDAMCRDLVLNTVVEIPHRQIAVRVHDVLFQHVLPRIQGCSTHGEISMLFNSKWIYLTIPSSSQGPRHGTASPIEDALAMEIANRIQRRSNGAPTVQDVNSMLPIPGAMGLSTGSVLTTLLPGMLNDFGIGRIETWKVSHDFARKYPYINCSSVISAYEMVPCPVDLGTTESCSDPPSWEEISF</sequence>
<dbReference type="KEGG" id="pfy:PFICI_02356"/>
<dbReference type="AlphaFoldDB" id="W3XGK5"/>
<dbReference type="InParanoid" id="W3XGK5"/>
<dbReference type="OrthoDB" id="4161589at2759"/>
<accession>W3XGK5</accession>
<dbReference type="Proteomes" id="UP000030651">
    <property type="component" value="Unassembled WGS sequence"/>
</dbReference>
<dbReference type="HOGENOM" id="CLU_041813_0_0_1"/>
<keyword evidence="4" id="KW-1185">Reference proteome</keyword>
<reference evidence="4" key="1">
    <citation type="journal article" date="2015" name="BMC Genomics">
        <title>Genomic and transcriptomic analysis of the endophytic fungus Pestalotiopsis fici reveals its lifestyle and high potential for synthesis of natural products.</title>
        <authorList>
            <person name="Wang X."/>
            <person name="Zhang X."/>
            <person name="Liu L."/>
            <person name="Xiang M."/>
            <person name="Wang W."/>
            <person name="Sun X."/>
            <person name="Che Y."/>
            <person name="Guo L."/>
            <person name="Liu G."/>
            <person name="Guo L."/>
            <person name="Wang C."/>
            <person name="Yin W.B."/>
            <person name="Stadler M."/>
            <person name="Zhang X."/>
            <person name="Liu X."/>
        </authorList>
    </citation>
    <scope>NUCLEOTIDE SEQUENCE [LARGE SCALE GENOMIC DNA]</scope>
    <source>
        <strain evidence="4">W106-1 / CGMCC3.15140</strain>
    </source>
</reference>
<name>W3XGK5_PESFW</name>
<proteinExistence type="predicted"/>
<dbReference type="GO" id="GO:0003700">
    <property type="term" value="F:DNA-binding transcription factor activity"/>
    <property type="evidence" value="ECO:0007669"/>
    <property type="project" value="InterPro"/>
</dbReference>
<dbReference type="Pfam" id="PF11905">
    <property type="entry name" value="DUF3425"/>
    <property type="match status" value="1"/>
</dbReference>
<evidence type="ECO:0000256" key="1">
    <source>
        <dbReference type="SAM" id="Coils"/>
    </source>
</evidence>
<dbReference type="PANTHER" id="PTHR37012">
    <property type="entry name" value="B-ZIP TRANSCRIPTION FACTOR (EUROFUNG)-RELATED"/>
    <property type="match status" value="1"/>
</dbReference>
<dbReference type="EMBL" id="KI912110">
    <property type="protein sequence ID" value="ETS84331.1"/>
    <property type="molecule type" value="Genomic_DNA"/>
</dbReference>
<evidence type="ECO:0000313" key="4">
    <source>
        <dbReference type="Proteomes" id="UP000030651"/>
    </source>
</evidence>
<dbReference type="RefSeq" id="XP_007829128.1">
    <property type="nucleotide sequence ID" value="XM_007830937.1"/>
</dbReference>
<dbReference type="PANTHER" id="PTHR37012:SF2">
    <property type="entry name" value="BZIP DOMAIN-CONTAINING PROTEIN-RELATED"/>
    <property type="match status" value="1"/>
</dbReference>
<dbReference type="eggNOG" id="ENOG502S1U7">
    <property type="taxonomic scope" value="Eukaryota"/>
</dbReference>
<evidence type="ECO:0000256" key="2">
    <source>
        <dbReference type="SAM" id="MobiDB-lite"/>
    </source>
</evidence>
<dbReference type="InterPro" id="IPR046347">
    <property type="entry name" value="bZIP_sf"/>
</dbReference>
<organism evidence="3 4">
    <name type="scientific">Pestalotiopsis fici (strain W106-1 / CGMCC3.15140)</name>
    <dbReference type="NCBI Taxonomy" id="1229662"/>
    <lineage>
        <taxon>Eukaryota</taxon>
        <taxon>Fungi</taxon>
        <taxon>Dikarya</taxon>
        <taxon>Ascomycota</taxon>
        <taxon>Pezizomycotina</taxon>
        <taxon>Sordariomycetes</taxon>
        <taxon>Xylariomycetidae</taxon>
        <taxon>Amphisphaeriales</taxon>
        <taxon>Sporocadaceae</taxon>
        <taxon>Pestalotiopsis</taxon>
    </lineage>
</organism>
<gene>
    <name evidence="3" type="ORF">PFICI_02356</name>
</gene>
<dbReference type="CDD" id="cd14688">
    <property type="entry name" value="bZIP_YAP"/>
    <property type="match status" value="1"/>
</dbReference>